<evidence type="ECO:0000256" key="1">
    <source>
        <dbReference type="SAM" id="MobiDB-lite"/>
    </source>
</evidence>
<comment type="caution">
    <text evidence="3">The sequence shown here is derived from an EMBL/GenBank/DDBJ whole genome shotgun (WGS) entry which is preliminary data.</text>
</comment>
<evidence type="ECO:0000256" key="2">
    <source>
        <dbReference type="SAM" id="Phobius"/>
    </source>
</evidence>
<dbReference type="FunFam" id="3.30.1360.180:FF:000003">
    <property type="entry name" value="Type I phosphodiesterase/nucleotide pyrophosphatase family protein"/>
    <property type="match status" value="1"/>
</dbReference>
<dbReference type="PANTHER" id="PTHR10151:SF120">
    <property type="entry name" value="BIS(5'-ADENOSYL)-TRIPHOSPHATASE"/>
    <property type="match status" value="1"/>
</dbReference>
<dbReference type="GO" id="GO:0017111">
    <property type="term" value="F:ribonucleoside triphosphate phosphatase activity"/>
    <property type="evidence" value="ECO:0007669"/>
    <property type="project" value="TreeGrafter"/>
</dbReference>
<feature type="compositionally biased region" description="Basic residues" evidence="1">
    <location>
        <begin position="71"/>
        <end position="80"/>
    </location>
</feature>
<dbReference type="AlphaFoldDB" id="A0A1V8T455"/>
<dbReference type="STRING" id="1507870.A0A1V8T455"/>
<gene>
    <name evidence="3" type="ORF">B0A48_08781</name>
</gene>
<sequence length="718" mass="78974">MPPPTQYTPLPPPAHDPDAPDDDTDPEDEATYTDEASNPVARTSIERRHYDRDTMEQEDEAERLLRSASSKPKRKRKRIREMKMEEGGQGSDSGSSAGSTSGSEVDLSRLGDGRARRGMKSWRRRAAFLGLYATIMAAFLGLLYGAYKATKDHNRVRTKYRPQVISNGTSLFAPTTILLSLDGFRADFLHRNLTPTLNAFIREGVSPKYMLPSFPSVTFPNHFTLVTGLYPESHGIVGNTFWDPALQRLFHYTDAARSMQPEWWNAEPIWETAELAGVRTAIHMWPGSEAHIGAVEPMYVDKYNANEELQRKVDRILGWLDLSSHLDQPNATDSGIRPQLIAAYVPNVDADGHKYGPNSTEIRGTIADVDRMLSEIFTGIASRNLTSIVNVVVVSDHGMATTDTARLIQLEDLLDTKLIEHIDGWPLYGLRPHDTSEEHLASLHETLIAASLTPEHKGKFTVHLRSDMPARFHFSNNPRIAPLWLIPTTGYAIVTHKEMDVALAQAGGLVYHPRGLHGYDHEHPLMRAIFVARGPAFPHEAGSEVKVFQNTEVYGIICDSLGIAHGKIGNNGTLSLPFKTIGLHEGSGGPGQNLDDETGEVLESDRIIPAIAPFPIFSSLPPLEIAGTAAIVSTKTDVVWTTNAQGSLVTARPGAGGESANDAEKGDEDGFEQNLNYKLGWLDWFKGKVEGAKDWVKGVFHKGGEEEKTGEGNGSKKS</sequence>
<dbReference type="InParanoid" id="A0A1V8T455"/>
<keyword evidence="2" id="KW-0472">Membrane</keyword>
<feature type="region of interest" description="Disordered" evidence="1">
    <location>
        <begin position="1"/>
        <end position="112"/>
    </location>
</feature>
<dbReference type="EMBL" id="NAJO01000017">
    <property type="protein sequence ID" value="OQO06193.1"/>
    <property type="molecule type" value="Genomic_DNA"/>
</dbReference>
<feature type="compositionally biased region" description="Acidic residues" evidence="1">
    <location>
        <begin position="19"/>
        <end position="32"/>
    </location>
</feature>
<dbReference type="Proteomes" id="UP000192596">
    <property type="component" value="Unassembled WGS sequence"/>
</dbReference>
<dbReference type="Pfam" id="PF01663">
    <property type="entry name" value="Phosphodiest"/>
    <property type="match status" value="1"/>
</dbReference>
<organism evidence="3 4">
    <name type="scientific">Cryoendolithus antarcticus</name>
    <dbReference type="NCBI Taxonomy" id="1507870"/>
    <lineage>
        <taxon>Eukaryota</taxon>
        <taxon>Fungi</taxon>
        <taxon>Dikarya</taxon>
        <taxon>Ascomycota</taxon>
        <taxon>Pezizomycotina</taxon>
        <taxon>Dothideomycetes</taxon>
        <taxon>Dothideomycetidae</taxon>
        <taxon>Cladosporiales</taxon>
        <taxon>Cladosporiaceae</taxon>
        <taxon>Cryoendolithus</taxon>
    </lineage>
</organism>
<dbReference type="SUPFAM" id="SSF53649">
    <property type="entry name" value="Alkaline phosphatase-like"/>
    <property type="match status" value="1"/>
</dbReference>
<keyword evidence="2" id="KW-1133">Transmembrane helix</keyword>
<dbReference type="PANTHER" id="PTHR10151">
    <property type="entry name" value="ECTONUCLEOTIDE PYROPHOSPHATASE/PHOSPHODIESTERASE"/>
    <property type="match status" value="1"/>
</dbReference>
<dbReference type="Gene3D" id="3.40.720.10">
    <property type="entry name" value="Alkaline Phosphatase, subunit A"/>
    <property type="match status" value="1"/>
</dbReference>
<dbReference type="InterPro" id="IPR002591">
    <property type="entry name" value="Phosphodiest/P_Trfase"/>
</dbReference>
<feature type="compositionally biased region" description="Pro residues" evidence="1">
    <location>
        <begin position="1"/>
        <end position="14"/>
    </location>
</feature>
<keyword evidence="2" id="KW-0812">Transmembrane</keyword>
<dbReference type="FunCoup" id="A0A1V8T455">
    <property type="interactions" value="382"/>
</dbReference>
<accession>A0A1V8T455</accession>
<evidence type="ECO:0000313" key="4">
    <source>
        <dbReference type="Proteomes" id="UP000192596"/>
    </source>
</evidence>
<proteinExistence type="predicted"/>
<protein>
    <submittedName>
        <fullName evidence="3">Uncharacterized protein</fullName>
    </submittedName>
</protein>
<dbReference type="GO" id="GO:0047429">
    <property type="term" value="F:nucleoside triphosphate diphosphatase activity"/>
    <property type="evidence" value="ECO:0007669"/>
    <property type="project" value="TreeGrafter"/>
</dbReference>
<feature type="region of interest" description="Disordered" evidence="1">
    <location>
        <begin position="650"/>
        <end position="669"/>
    </location>
</feature>
<feature type="compositionally biased region" description="Low complexity" evidence="1">
    <location>
        <begin position="92"/>
        <end position="103"/>
    </location>
</feature>
<dbReference type="InterPro" id="IPR017850">
    <property type="entry name" value="Alkaline_phosphatase_core_sf"/>
</dbReference>
<dbReference type="GO" id="GO:0009141">
    <property type="term" value="P:nucleoside triphosphate metabolic process"/>
    <property type="evidence" value="ECO:0007669"/>
    <property type="project" value="TreeGrafter"/>
</dbReference>
<feature type="compositionally biased region" description="Basic and acidic residues" evidence="1">
    <location>
        <begin position="44"/>
        <end position="55"/>
    </location>
</feature>
<dbReference type="CDD" id="cd16018">
    <property type="entry name" value="Enpp"/>
    <property type="match status" value="1"/>
</dbReference>
<keyword evidence="4" id="KW-1185">Reference proteome</keyword>
<reference evidence="4" key="1">
    <citation type="submission" date="2017-03" db="EMBL/GenBank/DDBJ databases">
        <title>Genomes of endolithic fungi from Antarctica.</title>
        <authorList>
            <person name="Coleine C."/>
            <person name="Masonjones S."/>
            <person name="Stajich J.E."/>
        </authorList>
    </citation>
    <scope>NUCLEOTIDE SEQUENCE [LARGE SCALE GENOMIC DNA]</scope>
    <source>
        <strain evidence="4">CCFEE 5527</strain>
    </source>
</reference>
<dbReference type="Gene3D" id="3.30.1360.180">
    <property type="match status" value="1"/>
</dbReference>
<name>A0A1V8T455_9PEZI</name>
<dbReference type="OrthoDB" id="415411at2759"/>
<evidence type="ECO:0000313" key="3">
    <source>
        <dbReference type="EMBL" id="OQO06193.1"/>
    </source>
</evidence>
<feature type="transmembrane region" description="Helical" evidence="2">
    <location>
        <begin position="126"/>
        <end position="147"/>
    </location>
</feature>